<keyword evidence="3" id="KW-0238">DNA-binding</keyword>
<dbReference type="GO" id="GO:0043565">
    <property type="term" value="F:sequence-specific DNA binding"/>
    <property type="evidence" value="ECO:0007669"/>
    <property type="project" value="TreeGrafter"/>
</dbReference>
<name>A0A369WUV5_9GAMM</name>
<dbReference type="InterPro" id="IPR036388">
    <property type="entry name" value="WH-like_DNA-bd_sf"/>
</dbReference>
<dbReference type="GO" id="GO:0003700">
    <property type="term" value="F:DNA-binding transcription factor activity"/>
    <property type="evidence" value="ECO:0007669"/>
    <property type="project" value="InterPro"/>
</dbReference>
<dbReference type="GO" id="GO:0006351">
    <property type="term" value="P:DNA-templated transcription"/>
    <property type="evidence" value="ECO:0007669"/>
    <property type="project" value="TreeGrafter"/>
</dbReference>
<dbReference type="PANTHER" id="PTHR30537">
    <property type="entry name" value="HTH-TYPE TRANSCRIPTIONAL REGULATOR"/>
    <property type="match status" value="1"/>
</dbReference>
<dbReference type="OrthoDB" id="570111at2"/>
<evidence type="ECO:0000259" key="5">
    <source>
        <dbReference type="PROSITE" id="PS50931"/>
    </source>
</evidence>
<protein>
    <submittedName>
        <fullName evidence="6">LysR family transcriptional regulator</fullName>
    </submittedName>
</protein>
<reference evidence="6 7" key="1">
    <citation type="submission" date="2018-07" db="EMBL/GenBank/DDBJ databases">
        <title>Motiliproteus coralliicola sp. nov., a bacterium isolated from Coral.</title>
        <authorList>
            <person name="Wang G."/>
        </authorList>
    </citation>
    <scope>NUCLEOTIDE SEQUENCE [LARGE SCALE GENOMIC DNA]</scope>
    <source>
        <strain evidence="6 7">C34</strain>
    </source>
</reference>
<keyword evidence="7" id="KW-1185">Reference proteome</keyword>
<dbReference type="InterPro" id="IPR005119">
    <property type="entry name" value="LysR_subst-bd"/>
</dbReference>
<dbReference type="InterPro" id="IPR000847">
    <property type="entry name" value="LysR_HTH_N"/>
</dbReference>
<accession>A0A369WUV5</accession>
<evidence type="ECO:0000313" key="7">
    <source>
        <dbReference type="Proteomes" id="UP000253769"/>
    </source>
</evidence>
<dbReference type="Gene3D" id="1.10.10.10">
    <property type="entry name" value="Winged helix-like DNA-binding domain superfamily/Winged helix DNA-binding domain"/>
    <property type="match status" value="1"/>
</dbReference>
<dbReference type="SUPFAM" id="SSF53850">
    <property type="entry name" value="Periplasmic binding protein-like II"/>
    <property type="match status" value="1"/>
</dbReference>
<dbReference type="InterPro" id="IPR058163">
    <property type="entry name" value="LysR-type_TF_proteobact-type"/>
</dbReference>
<dbReference type="InterPro" id="IPR036390">
    <property type="entry name" value="WH_DNA-bd_sf"/>
</dbReference>
<organism evidence="6 7">
    <name type="scientific">Motiliproteus coralliicola</name>
    <dbReference type="NCBI Taxonomy" id="2283196"/>
    <lineage>
        <taxon>Bacteria</taxon>
        <taxon>Pseudomonadati</taxon>
        <taxon>Pseudomonadota</taxon>
        <taxon>Gammaproteobacteria</taxon>
        <taxon>Oceanospirillales</taxon>
        <taxon>Oceanospirillaceae</taxon>
        <taxon>Motiliproteus</taxon>
    </lineage>
</organism>
<comment type="caution">
    <text evidence="6">The sequence shown here is derived from an EMBL/GenBank/DDBJ whole genome shotgun (WGS) entry which is preliminary data.</text>
</comment>
<feature type="domain" description="HTH lysR-type" evidence="5">
    <location>
        <begin position="1"/>
        <end position="58"/>
    </location>
</feature>
<gene>
    <name evidence="6" type="ORF">DV711_04495</name>
</gene>
<dbReference type="RefSeq" id="WP_114694440.1">
    <property type="nucleotide sequence ID" value="NZ_QQOH01000001.1"/>
</dbReference>
<dbReference type="SUPFAM" id="SSF46785">
    <property type="entry name" value="Winged helix' DNA-binding domain"/>
    <property type="match status" value="1"/>
</dbReference>
<keyword evidence="2" id="KW-0805">Transcription regulation</keyword>
<dbReference type="Pfam" id="PF03466">
    <property type="entry name" value="LysR_substrate"/>
    <property type="match status" value="1"/>
</dbReference>
<proteinExistence type="inferred from homology"/>
<dbReference type="PANTHER" id="PTHR30537:SF3">
    <property type="entry name" value="TRANSCRIPTIONAL REGULATORY PROTEIN"/>
    <property type="match status" value="1"/>
</dbReference>
<dbReference type="Proteomes" id="UP000253769">
    <property type="component" value="Unassembled WGS sequence"/>
</dbReference>
<keyword evidence="4" id="KW-0804">Transcription</keyword>
<dbReference type="PRINTS" id="PR00039">
    <property type="entry name" value="HTHLYSR"/>
</dbReference>
<dbReference type="Pfam" id="PF00126">
    <property type="entry name" value="HTH_1"/>
    <property type="match status" value="1"/>
</dbReference>
<dbReference type="Gene3D" id="3.40.190.290">
    <property type="match status" value="1"/>
</dbReference>
<dbReference type="PROSITE" id="PS50931">
    <property type="entry name" value="HTH_LYSR"/>
    <property type="match status" value="1"/>
</dbReference>
<evidence type="ECO:0000256" key="3">
    <source>
        <dbReference type="ARBA" id="ARBA00023125"/>
    </source>
</evidence>
<evidence type="ECO:0000256" key="2">
    <source>
        <dbReference type="ARBA" id="ARBA00023015"/>
    </source>
</evidence>
<dbReference type="AlphaFoldDB" id="A0A369WUV5"/>
<sequence length="293" mass="32978">MNWDDLKYFLAVARSKSLSVSARSLHVSPSTVSRRIDALEQALGTQLFSRRQDGYDLTDAGANLISTAEQAEAHLLWLERGAARSETETAGIVRLAVPELLGQYILIPQLAELQRSHPEIQLEIITDVRSSPLTKREADIAIRLTRPTHGDYTVQRIGQLSQALYASADYLQQRGHPASASDLIDHRFIGWDSELSYLPLAHWLEDRPELPEIYLRTGSYHSQLMAVRAHLGIAALPRFAAELFELQRVLPDEPSLVSDIWLIRQSDSRRLKRVNIVFDQVSQIIKAASDQLV</sequence>
<dbReference type="EMBL" id="QQOH01000001">
    <property type="protein sequence ID" value="RDE24849.1"/>
    <property type="molecule type" value="Genomic_DNA"/>
</dbReference>
<dbReference type="FunFam" id="1.10.10.10:FF:000001">
    <property type="entry name" value="LysR family transcriptional regulator"/>
    <property type="match status" value="1"/>
</dbReference>
<evidence type="ECO:0000256" key="4">
    <source>
        <dbReference type="ARBA" id="ARBA00023163"/>
    </source>
</evidence>
<evidence type="ECO:0000256" key="1">
    <source>
        <dbReference type="ARBA" id="ARBA00009437"/>
    </source>
</evidence>
<comment type="similarity">
    <text evidence="1">Belongs to the LysR transcriptional regulatory family.</text>
</comment>
<evidence type="ECO:0000313" key="6">
    <source>
        <dbReference type="EMBL" id="RDE24849.1"/>
    </source>
</evidence>